<feature type="region of interest" description="Disordered" evidence="1">
    <location>
        <begin position="99"/>
        <end position="136"/>
    </location>
</feature>
<sequence length="187" mass="20161">MSSDRYRRLTEAQRETLRLYHQHLQIKEIAQQLGISESTVNQRLTQCRRIVGASSSRAAARWVAEYEARDDICSPSAYSFSAMVSSSVLSSGEAVTVMGTDDGSEDSDMARDDAPALPASAAPPGRPTPWPLPTAASPKNRLSSWTRLALVWAVAAGLLIAAIALVMLGVGLQEALVSLQHLFIAPR</sequence>
<dbReference type="InterPro" id="IPR000792">
    <property type="entry name" value="Tscrpt_reg_LuxR_C"/>
</dbReference>
<keyword evidence="2" id="KW-0812">Transmembrane</keyword>
<dbReference type="SMART" id="SM00421">
    <property type="entry name" value="HTH_LUXR"/>
    <property type="match status" value="1"/>
</dbReference>
<keyword evidence="5" id="KW-1185">Reference proteome</keyword>
<evidence type="ECO:0000313" key="4">
    <source>
        <dbReference type="EMBL" id="BBF70947.1"/>
    </source>
</evidence>
<organism evidence="4 5">
    <name type="scientific">Sphingomonas bisphenolicum</name>
    <dbReference type="NCBI Taxonomy" id="296544"/>
    <lineage>
        <taxon>Bacteria</taxon>
        <taxon>Pseudomonadati</taxon>
        <taxon>Pseudomonadota</taxon>
        <taxon>Alphaproteobacteria</taxon>
        <taxon>Sphingomonadales</taxon>
        <taxon>Sphingomonadaceae</taxon>
        <taxon>Sphingomonas</taxon>
    </lineage>
</organism>
<evidence type="ECO:0000256" key="1">
    <source>
        <dbReference type="SAM" id="MobiDB-lite"/>
    </source>
</evidence>
<dbReference type="CDD" id="cd06170">
    <property type="entry name" value="LuxR_C_like"/>
    <property type="match status" value="1"/>
</dbReference>
<dbReference type="Pfam" id="PF08281">
    <property type="entry name" value="Sigma70_r4_2"/>
    <property type="match status" value="1"/>
</dbReference>
<dbReference type="RefSeq" id="WP_390902348.1">
    <property type="nucleotide sequence ID" value="NZ_AP018817.1"/>
</dbReference>
<dbReference type="EMBL" id="AP018817">
    <property type="protein sequence ID" value="BBF70947.1"/>
    <property type="molecule type" value="Genomic_DNA"/>
</dbReference>
<dbReference type="SUPFAM" id="SSF46894">
    <property type="entry name" value="C-terminal effector domain of the bipartite response regulators"/>
    <property type="match status" value="1"/>
</dbReference>
<evidence type="ECO:0000313" key="5">
    <source>
        <dbReference type="Proteomes" id="UP001059971"/>
    </source>
</evidence>
<accession>A0ABN5WFC3</accession>
<protein>
    <recommendedName>
        <fullName evidence="3">HTH luxR-type domain-containing protein</fullName>
    </recommendedName>
</protein>
<dbReference type="InterPro" id="IPR036388">
    <property type="entry name" value="WH-like_DNA-bd_sf"/>
</dbReference>
<gene>
    <name evidence="4" type="ORF">SBA_ch1_31470</name>
</gene>
<name>A0ABN5WFC3_9SPHN</name>
<keyword evidence="2" id="KW-1133">Transmembrane helix</keyword>
<dbReference type="Proteomes" id="UP001059971">
    <property type="component" value="Chromosome 1"/>
</dbReference>
<evidence type="ECO:0000256" key="2">
    <source>
        <dbReference type="SAM" id="Phobius"/>
    </source>
</evidence>
<feature type="transmembrane region" description="Helical" evidence="2">
    <location>
        <begin position="149"/>
        <end position="172"/>
    </location>
</feature>
<dbReference type="InterPro" id="IPR013249">
    <property type="entry name" value="RNA_pol_sigma70_r4_t2"/>
</dbReference>
<evidence type="ECO:0000259" key="3">
    <source>
        <dbReference type="SMART" id="SM00421"/>
    </source>
</evidence>
<keyword evidence="2" id="KW-0472">Membrane</keyword>
<dbReference type="Gene3D" id="1.10.10.10">
    <property type="entry name" value="Winged helix-like DNA-binding domain superfamily/Winged helix DNA-binding domain"/>
    <property type="match status" value="1"/>
</dbReference>
<feature type="domain" description="HTH luxR-type" evidence="3">
    <location>
        <begin position="6"/>
        <end position="63"/>
    </location>
</feature>
<reference evidence="4" key="1">
    <citation type="submission" date="2018-07" db="EMBL/GenBank/DDBJ databases">
        <title>Complete genome sequence of Sphingomonas bisphenolicum strain AO1, a bisphenol A degradative bacterium isolated from Japanese farm field.</title>
        <authorList>
            <person name="Murakami M."/>
            <person name="Koh M."/>
            <person name="Koba S."/>
            <person name="Matsumura Y."/>
        </authorList>
    </citation>
    <scope>NUCLEOTIDE SEQUENCE</scope>
    <source>
        <strain evidence="4">AO1</strain>
    </source>
</reference>
<proteinExistence type="predicted"/>
<dbReference type="InterPro" id="IPR016032">
    <property type="entry name" value="Sig_transdc_resp-reg_C-effctor"/>
</dbReference>